<feature type="region of interest" description="Disordered" evidence="1">
    <location>
        <begin position="32"/>
        <end position="53"/>
    </location>
</feature>
<evidence type="ECO:0000313" key="3">
    <source>
        <dbReference type="EMBL" id="CAF0768658.1"/>
    </source>
</evidence>
<accession>A0A8S2CPI0</accession>
<dbReference type="EMBL" id="CAJOBA010000679">
    <property type="protein sequence ID" value="CAF3549204.1"/>
    <property type="molecule type" value="Genomic_DNA"/>
</dbReference>
<evidence type="ECO:0000256" key="2">
    <source>
        <dbReference type="SAM" id="SignalP"/>
    </source>
</evidence>
<evidence type="ECO:0000313" key="4">
    <source>
        <dbReference type="EMBL" id="CAF3549204.1"/>
    </source>
</evidence>
<keyword evidence="2" id="KW-0732">Signal</keyword>
<name>A0A8S2CPI0_9BILA</name>
<evidence type="ECO:0000313" key="5">
    <source>
        <dbReference type="Proteomes" id="UP000677228"/>
    </source>
</evidence>
<comment type="caution">
    <text evidence="3">The sequence shown here is derived from an EMBL/GenBank/DDBJ whole genome shotgun (WGS) entry which is preliminary data.</text>
</comment>
<dbReference type="AlphaFoldDB" id="A0A8S2CPI0"/>
<dbReference type="EMBL" id="CAJNOK010000679">
    <property type="protein sequence ID" value="CAF0768658.1"/>
    <property type="molecule type" value="Genomic_DNA"/>
</dbReference>
<feature type="signal peptide" evidence="2">
    <location>
        <begin position="1"/>
        <end position="22"/>
    </location>
</feature>
<reference evidence="3" key="1">
    <citation type="submission" date="2021-02" db="EMBL/GenBank/DDBJ databases">
        <authorList>
            <person name="Nowell W R."/>
        </authorList>
    </citation>
    <scope>NUCLEOTIDE SEQUENCE</scope>
</reference>
<dbReference type="Proteomes" id="UP000682733">
    <property type="component" value="Unassembled WGS sequence"/>
</dbReference>
<protein>
    <submittedName>
        <fullName evidence="3">Uncharacterized protein</fullName>
    </submittedName>
</protein>
<feature type="chain" id="PRO_5036273356" evidence="2">
    <location>
        <begin position="23"/>
        <end position="258"/>
    </location>
</feature>
<proteinExistence type="predicted"/>
<gene>
    <name evidence="3" type="ORF">OVA965_LOCUS2958</name>
    <name evidence="4" type="ORF">TMI583_LOCUS2957</name>
</gene>
<sequence>MLLDNVHCEVFLSIHLLRTVSATAPAVKPVLSPITNPTAAPRGPSTKPPTTAPVTALVGVPVTTPAFRCKARETKMITQNTSVQNVLRQSEESHIEQAMLDDKIMATDWEATQDELIHQVARESYLQWVCETEQQMNNDKSMPSTSYSMTTSGSVIHPLQKTDEDTSPKNPLPLRLDERKDCEFALPFHYDNGASTSANIDDDESLLKQVLAISQFEYIEELKKSNQATHSEEINTTTTVTVNNEDQIAIDNNFDKKL</sequence>
<dbReference type="Proteomes" id="UP000677228">
    <property type="component" value="Unassembled WGS sequence"/>
</dbReference>
<organism evidence="3 5">
    <name type="scientific">Didymodactylos carnosus</name>
    <dbReference type="NCBI Taxonomy" id="1234261"/>
    <lineage>
        <taxon>Eukaryota</taxon>
        <taxon>Metazoa</taxon>
        <taxon>Spiralia</taxon>
        <taxon>Gnathifera</taxon>
        <taxon>Rotifera</taxon>
        <taxon>Eurotatoria</taxon>
        <taxon>Bdelloidea</taxon>
        <taxon>Philodinida</taxon>
        <taxon>Philodinidae</taxon>
        <taxon>Didymodactylos</taxon>
    </lineage>
</organism>
<evidence type="ECO:0000256" key="1">
    <source>
        <dbReference type="SAM" id="MobiDB-lite"/>
    </source>
</evidence>